<accession>A0AAV7KYH7</accession>
<proteinExistence type="predicted"/>
<organism evidence="1 2">
    <name type="scientific">Pleurodeles waltl</name>
    <name type="common">Iberian ribbed newt</name>
    <dbReference type="NCBI Taxonomy" id="8319"/>
    <lineage>
        <taxon>Eukaryota</taxon>
        <taxon>Metazoa</taxon>
        <taxon>Chordata</taxon>
        <taxon>Craniata</taxon>
        <taxon>Vertebrata</taxon>
        <taxon>Euteleostomi</taxon>
        <taxon>Amphibia</taxon>
        <taxon>Batrachia</taxon>
        <taxon>Caudata</taxon>
        <taxon>Salamandroidea</taxon>
        <taxon>Salamandridae</taxon>
        <taxon>Pleurodelinae</taxon>
        <taxon>Pleurodeles</taxon>
    </lineage>
</organism>
<evidence type="ECO:0008006" key="3">
    <source>
        <dbReference type="Google" id="ProtNLM"/>
    </source>
</evidence>
<dbReference type="EMBL" id="JANPWB010000016">
    <property type="protein sequence ID" value="KAJ1083664.1"/>
    <property type="molecule type" value="Genomic_DNA"/>
</dbReference>
<gene>
    <name evidence="1" type="ORF">NDU88_003819</name>
</gene>
<name>A0AAV7KYH7_PLEWA</name>
<comment type="caution">
    <text evidence="1">The sequence shown here is derived from an EMBL/GenBank/DDBJ whole genome shotgun (WGS) entry which is preliminary data.</text>
</comment>
<evidence type="ECO:0000313" key="2">
    <source>
        <dbReference type="Proteomes" id="UP001066276"/>
    </source>
</evidence>
<dbReference type="AlphaFoldDB" id="A0AAV7KYH7"/>
<dbReference type="Proteomes" id="UP001066276">
    <property type="component" value="Chromosome 12"/>
</dbReference>
<keyword evidence="2" id="KW-1185">Reference proteome</keyword>
<reference evidence="1" key="1">
    <citation type="journal article" date="2022" name="bioRxiv">
        <title>Sequencing and chromosome-scale assembly of the giantPleurodeles waltlgenome.</title>
        <authorList>
            <person name="Brown T."/>
            <person name="Elewa A."/>
            <person name="Iarovenko S."/>
            <person name="Subramanian E."/>
            <person name="Araus A.J."/>
            <person name="Petzold A."/>
            <person name="Susuki M."/>
            <person name="Suzuki K.-i.T."/>
            <person name="Hayashi T."/>
            <person name="Toyoda A."/>
            <person name="Oliveira C."/>
            <person name="Osipova E."/>
            <person name="Leigh N.D."/>
            <person name="Simon A."/>
            <person name="Yun M.H."/>
        </authorList>
    </citation>
    <scope>NUCLEOTIDE SEQUENCE</scope>
    <source>
        <strain evidence="1">20211129_DDA</strain>
        <tissue evidence="1">Liver</tissue>
    </source>
</reference>
<sequence>MCQWLPHTFADSVPAGDGPSRRLVSWLADALRTHTVLECGALRAAWEEDAGSSISEAHWRSALSDHLNIPRNSRFRLIQFYIVHRAYLTPARVYRYFARQDAACPRCSCVDVDLLHMLWSCPPLCCYWKAVVECLSECTTRRVPFTWEVCILGLFPRGKRHRAEVQYTDLGLITAKRLVTRSWKSSDPPSVQAWKCSFEVWVGAEGVALKREEVLRLRKFSLSAGWEELLL</sequence>
<evidence type="ECO:0000313" key="1">
    <source>
        <dbReference type="EMBL" id="KAJ1083664.1"/>
    </source>
</evidence>
<protein>
    <recommendedName>
        <fullName evidence="3">Reverse transcriptase zinc-binding domain-containing protein</fullName>
    </recommendedName>
</protein>